<dbReference type="PANTHER" id="PTHR12526:SF590">
    <property type="entry name" value="ALPHA-MALTOSE-1-PHOSPHATE SYNTHASE"/>
    <property type="match status" value="1"/>
</dbReference>
<dbReference type="RefSeq" id="WP_230738241.1">
    <property type="nucleotide sequence ID" value="NZ_JAJNDB010000005.1"/>
</dbReference>
<dbReference type="Gene3D" id="3.40.50.2000">
    <property type="entry name" value="Glycogen Phosphorylase B"/>
    <property type="match status" value="2"/>
</dbReference>
<dbReference type="CDD" id="cd03801">
    <property type="entry name" value="GT4_PimA-like"/>
    <property type="match status" value="1"/>
</dbReference>
<feature type="region of interest" description="Disordered" evidence="1">
    <location>
        <begin position="1"/>
        <end position="33"/>
    </location>
</feature>
<dbReference type="SUPFAM" id="SSF53756">
    <property type="entry name" value="UDP-Glycosyltransferase/glycogen phosphorylase"/>
    <property type="match status" value="1"/>
</dbReference>
<accession>A0ABS8PDP1</accession>
<feature type="compositionally biased region" description="Basic and acidic residues" evidence="1">
    <location>
        <begin position="17"/>
        <end position="27"/>
    </location>
</feature>
<sequence length="358" mass="38774">MKVRVELPEQLDVDEHEDAHARDEIPDRSPYGLHHLADDPDVEVEFRHPLHSTSAAWVARKVRNRLNGFEVVATAAEMLSRERRTSDAVLCMSELTGFPAALAPGGPPVVSNIVWAGRPETYSASKRVTVGRALHRLSGVVVLADSIGEDLVDAWDLDPERVHSVRLGIDTDFFPAQPWEDAGPTVASVGDDRFRDHPLLVDAVARLQARGVPVRLELGTTQRDVRIPASLGTLHRRRMEGDVRAMYGRATVVAVALVPTMRGSGSTVVLEAAASARPIVATRTPPMEALIEHGVRGLLVEPGDPDAMADAIGELLADPGRARAMGEAAREWVVEHHTTAVMAADLREVLRAAVKQAA</sequence>
<organism evidence="2 3">
    <name type="scientific">Actinomycetospora endophytica</name>
    <dbReference type="NCBI Taxonomy" id="2291215"/>
    <lineage>
        <taxon>Bacteria</taxon>
        <taxon>Bacillati</taxon>
        <taxon>Actinomycetota</taxon>
        <taxon>Actinomycetes</taxon>
        <taxon>Pseudonocardiales</taxon>
        <taxon>Pseudonocardiaceae</taxon>
        <taxon>Actinomycetospora</taxon>
    </lineage>
</organism>
<protein>
    <submittedName>
        <fullName evidence="2">Glycosyltransferase family 4 protein</fullName>
    </submittedName>
</protein>
<proteinExistence type="predicted"/>
<dbReference type="PANTHER" id="PTHR12526">
    <property type="entry name" value="GLYCOSYLTRANSFERASE"/>
    <property type="match status" value="1"/>
</dbReference>
<comment type="caution">
    <text evidence="2">The sequence shown here is derived from an EMBL/GenBank/DDBJ whole genome shotgun (WGS) entry which is preliminary data.</text>
</comment>
<reference evidence="2 3" key="1">
    <citation type="submission" date="2021-11" db="EMBL/GenBank/DDBJ databases">
        <title>Draft genome sequence of Actinomycetospora sp. SF1 isolated from the rhizosphere soil.</title>
        <authorList>
            <person name="Duangmal K."/>
            <person name="Chantavorakit T."/>
        </authorList>
    </citation>
    <scope>NUCLEOTIDE SEQUENCE [LARGE SCALE GENOMIC DNA]</scope>
    <source>
        <strain evidence="2 3">TBRC 5722</strain>
    </source>
</reference>
<keyword evidence="3" id="KW-1185">Reference proteome</keyword>
<dbReference type="EMBL" id="JAJNDB010000005">
    <property type="protein sequence ID" value="MCD2196108.1"/>
    <property type="molecule type" value="Genomic_DNA"/>
</dbReference>
<evidence type="ECO:0000256" key="1">
    <source>
        <dbReference type="SAM" id="MobiDB-lite"/>
    </source>
</evidence>
<evidence type="ECO:0000313" key="3">
    <source>
        <dbReference type="Proteomes" id="UP001199469"/>
    </source>
</evidence>
<dbReference type="Pfam" id="PF13692">
    <property type="entry name" value="Glyco_trans_1_4"/>
    <property type="match status" value="1"/>
</dbReference>
<dbReference type="Proteomes" id="UP001199469">
    <property type="component" value="Unassembled WGS sequence"/>
</dbReference>
<name>A0ABS8PDP1_9PSEU</name>
<evidence type="ECO:0000313" key="2">
    <source>
        <dbReference type="EMBL" id="MCD2196108.1"/>
    </source>
</evidence>
<gene>
    <name evidence="2" type="ORF">LQ327_22300</name>
</gene>